<dbReference type="OrthoDB" id="9804819at2"/>
<feature type="domain" description="ABC transporter" evidence="6">
    <location>
        <begin position="21"/>
        <end position="250"/>
    </location>
</feature>
<dbReference type="GO" id="GO:0005886">
    <property type="term" value="C:plasma membrane"/>
    <property type="evidence" value="ECO:0007669"/>
    <property type="project" value="UniProtKB-SubCell"/>
</dbReference>
<keyword evidence="4 7" id="KW-0067">ATP-binding</keyword>
<dbReference type="GO" id="GO:0016887">
    <property type="term" value="F:ATP hydrolysis activity"/>
    <property type="evidence" value="ECO:0007669"/>
    <property type="project" value="InterPro"/>
</dbReference>
<dbReference type="Pfam" id="PF00005">
    <property type="entry name" value="ABC_tran"/>
    <property type="match status" value="1"/>
</dbReference>
<dbReference type="PANTHER" id="PTHR42711:SF17">
    <property type="entry name" value="ABC TRANSPORTER ATP-BINDING PROTEIN"/>
    <property type="match status" value="1"/>
</dbReference>
<dbReference type="PANTHER" id="PTHR42711">
    <property type="entry name" value="ABC TRANSPORTER ATP-BINDING PROTEIN"/>
    <property type="match status" value="1"/>
</dbReference>
<dbReference type="InterPro" id="IPR017871">
    <property type="entry name" value="ABC_transporter-like_CS"/>
</dbReference>
<keyword evidence="2" id="KW-0813">Transport</keyword>
<evidence type="ECO:0000256" key="2">
    <source>
        <dbReference type="ARBA" id="ARBA00022448"/>
    </source>
</evidence>
<organism evidence="7 8">
    <name type="scientific">Microbacterium mitrae</name>
    <dbReference type="NCBI Taxonomy" id="664640"/>
    <lineage>
        <taxon>Bacteria</taxon>
        <taxon>Bacillati</taxon>
        <taxon>Actinomycetota</taxon>
        <taxon>Actinomycetes</taxon>
        <taxon>Micrococcales</taxon>
        <taxon>Microbacteriaceae</taxon>
        <taxon>Microbacterium</taxon>
    </lineage>
</organism>
<dbReference type="InterPro" id="IPR003439">
    <property type="entry name" value="ABC_transporter-like_ATP-bd"/>
</dbReference>
<protein>
    <submittedName>
        <fullName evidence="7">ABC transporter ATP-binding protein</fullName>
    </submittedName>
</protein>
<dbReference type="InterPro" id="IPR027417">
    <property type="entry name" value="P-loop_NTPase"/>
</dbReference>
<evidence type="ECO:0000256" key="1">
    <source>
        <dbReference type="ARBA" id="ARBA00004202"/>
    </source>
</evidence>
<name>A0A5C8HJX5_9MICO</name>
<reference evidence="7 8" key="1">
    <citation type="submission" date="2019-08" db="EMBL/GenBank/DDBJ databases">
        <authorList>
            <person name="Dong K."/>
        </authorList>
    </citation>
    <scope>NUCLEOTIDE SEQUENCE [LARGE SCALE GENOMIC DNA]</scope>
    <source>
        <strain evidence="7 8">M4-8</strain>
    </source>
</reference>
<dbReference type="GO" id="GO:0005524">
    <property type="term" value="F:ATP binding"/>
    <property type="evidence" value="ECO:0007669"/>
    <property type="project" value="UniProtKB-KW"/>
</dbReference>
<gene>
    <name evidence="7" type="ORF">FVP60_12690</name>
</gene>
<dbReference type="SMART" id="SM00382">
    <property type="entry name" value="AAA"/>
    <property type="match status" value="1"/>
</dbReference>
<dbReference type="CDD" id="cd03230">
    <property type="entry name" value="ABC_DR_subfamily_A"/>
    <property type="match status" value="1"/>
</dbReference>
<dbReference type="AlphaFoldDB" id="A0A5C8HJX5"/>
<evidence type="ECO:0000313" key="8">
    <source>
        <dbReference type="Proteomes" id="UP000321196"/>
    </source>
</evidence>
<dbReference type="Proteomes" id="UP000321196">
    <property type="component" value="Unassembled WGS sequence"/>
</dbReference>
<comment type="caution">
    <text evidence="7">The sequence shown here is derived from an EMBL/GenBank/DDBJ whole genome shotgun (WGS) entry which is preliminary data.</text>
</comment>
<accession>A0A5C8HJX5</accession>
<dbReference type="EMBL" id="VRSW01000006">
    <property type="protein sequence ID" value="TXK02730.1"/>
    <property type="molecule type" value="Genomic_DNA"/>
</dbReference>
<dbReference type="InterPro" id="IPR003593">
    <property type="entry name" value="AAA+_ATPase"/>
</dbReference>
<evidence type="ECO:0000259" key="6">
    <source>
        <dbReference type="PROSITE" id="PS50893"/>
    </source>
</evidence>
<proteinExistence type="predicted"/>
<dbReference type="PROSITE" id="PS00211">
    <property type="entry name" value="ABC_TRANSPORTER_1"/>
    <property type="match status" value="1"/>
</dbReference>
<dbReference type="SUPFAM" id="SSF52540">
    <property type="entry name" value="P-loop containing nucleoside triphosphate hydrolases"/>
    <property type="match status" value="1"/>
</dbReference>
<evidence type="ECO:0000256" key="4">
    <source>
        <dbReference type="ARBA" id="ARBA00022840"/>
    </source>
</evidence>
<evidence type="ECO:0000256" key="3">
    <source>
        <dbReference type="ARBA" id="ARBA00022741"/>
    </source>
</evidence>
<dbReference type="RefSeq" id="WP_147826664.1">
    <property type="nucleotide sequence ID" value="NZ_BAAARG010000005.1"/>
</dbReference>
<comment type="subcellular location">
    <subcellularLocation>
        <location evidence="1">Cell membrane</location>
        <topology evidence="1">Peripheral membrane protein</topology>
    </subcellularLocation>
</comment>
<dbReference type="Gene3D" id="3.40.50.300">
    <property type="entry name" value="P-loop containing nucleotide triphosphate hydrolases"/>
    <property type="match status" value="1"/>
</dbReference>
<evidence type="ECO:0000313" key="7">
    <source>
        <dbReference type="EMBL" id="TXK02730.1"/>
    </source>
</evidence>
<keyword evidence="3" id="KW-0547">Nucleotide-binding</keyword>
<evidence type="ECO:0000256" key="5">
    <source>
        <dbReference type="ARBA" id="ARBA00023251"/>
    </source>
</evidence>
<keyword evidence="8" id="KW-1185">Reference proteome</keyword>
<keyword evidence="5" id="KW-0046">Antibiotic resistance</keyword>
<sequence>MTASTQPSATTQSAESGEIVIALDELRRQFGSTESAVTAVDGINLSIRRGEIVALLGPNGAGKTTTLDMLLGLTQPTSGSVAIFGEKPTKATASGTISAVLQTGGLLADMTVRETVEVIASLYGRDALARVPAVLERTNLTGLARRRISKCSGGEQQRVKFALAIVADPDILVLDEPTAGMDVTARRLFWNVMRDEADAGRTILFATHYLEEAEQFARRTVVMHHGRIVADAPTAQLRAGLGARTVSATLPDTNPQAALQELHDTPGVTDLRVDAKRVSLRAIDSDSAAALLLAAGAHDLEVAAPTLETAFTALTED</sequence>
<dbReference type="GO" id="GO:0046677">
    <property type="term" value="P:response to antibiotic"/>
    <property type="evidence" value="ECO:0007669"/>
    <property type="project" value="UniProtKB-KW"/>
</dbReference>
<dbReference type="PROSITE" id="PS50893">
    <property type="entry name" value="ABC_TRANSPORTER_2"/>
    <property type="match status" value="1"/>
</dbReference>
<dbReference type="InterPro" id="IPR050763">
    <property type="entry name" value="ABC_transporter_ATP-binding"/>
</dbReference>